<comment type="caution">
    <text evidence="3">The sequence shown here is derived from an EMBL/GenBank/DDBJ whole genome shotgun (WGS) entry which is preliminary data.</text>
</comment>
<organism evidence="3 4">
    <name type="scientific">Hohenbuehelia grisea</name>
    <dbReference type="NCBI Taxonomy" id="104357"/>
    <lineage>
        <taxon>Eukaryota</taxon>
        <taxon>Fungi</taxon>
        <taxon>Dikarya</taxon>
        <taxon>Basidiomycota</taxon>
        <taxon>Agaricomycotina</taxon>
        <taxon>Agaricomycetes</taxon>
        <taxon>Agaricomycetidae</taxon>
        <taxon>Agaricales</taxon>
        <taxon>Pleurotineae</taxon>
        <taxon>Pleurotaceae</taxon>
        <taxon>Hohenbuehelia</taxon>
    </lineage>
</organism>
<accession>A0ABR3JG79</accession>
<gene>
    <name evidence="3" type="ORF">HGRIS_003404</name>
</gene>
<evidence type="ECO:0000256" key="1">
    <source>
        <dbReference type="ARBA" id="ARBA00022737"/>
    </source>
</evidence>
<dbReference type="SMART" id="SM00028">
    <property type="entry name" value="TPR"/>
    <property type="match status" value="3"/>
</dbReference>
<protein>
    <recommendedName>
        <fullName evidence="5">TPR-like protein</fullName>
    </recommendedName>
</protein>
<dbReference type="Proteomes" id="UP001556367">
    <property type="component" value="Unassembled WGS sequence"/>
</dbReference>
<name>A0ABR3JG79_9AGAR</name>
<keyword evidence="1" id="KW-0677">Repeat</keyword>
<evidence type="ECO:0000313" key="3">
    <source>
        <dbReference type="EMBL" id="KAL0954418.1"/>
    </source>
</evidence>
<dbReference type="InterPro" id="IPR011990">
    <property type="entry name" value="TPR-like_helical_dom_sf"/>
</dbReference>
<dbReference type="Gene3D" id="1.25.40.10">
    <property type="entry name" value="Tetratricopeptide repeat domain"/>
    <property type="match status" value="1"/>
</dbReference>
<dbReference type="PANTHER" id="PTHR22904">
    <property type="entry name" value="TPR REPEAT CONTAINING PROTEIN"/>
    <property type="match status" value="1"/>
</dbReference>
<evidence type="ECO:0000313" key="4">
    <source>
        <dbReference type="Proteomes" id="UP001556367"/>
    </source>
</evidence>
<keyword evidence="2" id="KW-0802">TPR repeat</keyword>
<keyword evidence="4" id="KW-1185">Reference proteome</keyword>
<dbReference type="PANTHER" id="PTHR22904:SF523">
    <property type="entry name" value="STRESS-INDUCED-PHOSPHOPROTEIN 1"/>
    <property type="match status" value="1"/>
</dbReference>
<dbReference type="EMBL" id="JASNQZ010000007">
    <property type="protein sequence ID" value="KAL0954418.1"/>
    <property type="molecule type" value="Genomic_DNA"/>
</dbReference>
<evidence type="ECO:0008006" key="5">
    <source>
        <dbReference type="Google" id="ProtNLM"/>
    </source>
</evidence>
<reference evidence="4" key="1">
    <citation type="submission" date="2024-06" db="EMBL/GenBank/DDBJ databases">
        <title>Multi-omics analyses provide insights into the biosynthesis of the anticancer antibiotic pleurotin in Hohenbuehelia grisea.</title>
        <authorList>
            <person name="Weaver J.A."/>
            <person name="Alberti F."/>
        </authorList>
    </citation>
    <scope>NUCLEOTIDE SEQUENCE [LARGE SCALE GENOMIC DNA]</scope>
    <source>
        <strain evidence="4">T-177</strain>
    </source>
</reference>
<dbReference type="SUPFAM" id="SSF48452">
    <property type="entry name" value="TPR-like"/>
    <property type="match status" value="1"/>
</dbReference>
<evidence type="ECO:0000256" key="2">
    <source>
        <dbReference type="ARBA" id="ARBA00022803"/>
    </source>
</evidence>
<sequence>MDQHHSSKQGNPPPAVARRLEGDSLLRKGKIDESIAKYNEAIALDDSDSTVYVQRSHALLRAGRFLGAYYDGLKAIQLDDSSSNYKGFVRLAASCDALDLLPLSVEFWQKAIQRLPQDAHRKMELYQKILARVAALEQIPHLVSSNLKFLPASTPLDDTPWGIVRSIIPALEAAGNTQSSAWPLYNAWTDVNTANGIMKHIVDNPPADIEDSARVVVFLTDAILRESRAFIYFHSQYATKIEHLCADLARNCPLLATPGDMLRVSDKIMAVGGWQALSPILDIAIRCEFLVGYISFYVRGMRRFALEHFQHAIDLIVAGRRRWPDVPNEERGFVFDIAFLVGVRCLFAELLAKRHLSSEDDEEIYPLTRLKSEMDQLVRELGIWHENQRSAAPRETQDDGYEKSMFNRFSAMFLWASAGYYIAMKKTTPEATNYLSLASQYLLKAADKFPEDDELHAMCLADSIVLSIADKPIKELLPIMQRLRESKEKMEKIWLPSEATVHRDMQLRKLLEGGRIFCSSRVKDL</sequence>
<proteinExistence type="predicted"/>
<dbReference type="InterPro" id="IPR019734">
    <property type="entry name" value="TPR_rpt"/>
</dbReference>